<gene>
    <name evidence="10" type="ORF">C1C97_005495</name>
</gene>
<keyword evidence="4 9" id="KW-0812">Transmembrane</keyword>
<evidence type="ECO:0000313" key="11">
    <source>
        <dbReference type="Proteomes" id="UP000249516"/>
    </source>
</evidence>
<feature type="region of interest" description="Disordered" evidence="8">
    <location>
        <begin position="1"/>
        <end position="24"/>
    </location>
</feature>
<keyword evidence="11" id="KW-1185">Reference proteome</keyword>
<feature type="transmembrane region" description="Helical" evidence="9">
    <location>
        <begin position="45"/>
        <end position="65"/>
    </location>
</feature>
<dbReference type="RefSeq" id="WP_110920326.1">
    <property type="nucleotide sequence ID" value="NZ_PNJG02000001.1"/>
</dbReference>
<feature type="transmembrane region" description="Helical" evidence="9">
    <location>
        <begin position="383"/>
        <end position="409"/>
    </location>
</feature>
<dbReference type="EMBL" id="PNJG02000001">
    <property type="protein sequence ID" value="RKQ37041.1"/>
    <property type="molecule type" value="Genomic_DNA"/>
</dbReference>
<dbReference type="GO" id="GO:0005886">
    <property type="term" value="C:plasma membrane"/>
    <property type="evidence" value="ECO:0007669"/>
    <property type="project" value="UniProtKB-SubCell"/>
</dbReference>
<dbReference type="GO" id="GO:0030001">
    <property type="term" value="P:metal ion transport"/>
    <property type="evidence" value="ECO:0007669"/>
    <property type="project" value="UniProtKB-ARBA"/>
</dbReference>
<evidence type="ECO:0000256" key="3">
    <source>
        <dbReference type="ARBA" id="ARBA00022475"/>
    </source>
</evidence>
<feature type="transmembrane region" description="Helical" evidence="9">
    <location>
        <begin position="226"/>
        <end position="250"/>
    </location>
</feature>
<dbReference type="Proteomes" id="UP000249516">
    <property type="component" value="Unassembled WGS sequence"/>
</dbReference>
<name>A0A495AAD2_9MICC</name>
<evidence type="ECO:0000256" key="9">
    <source>
        <dbReference type="SAM" id="Phobius"/>
    </source>
</evidence>
<sequence>MSELEQPDAVAEEPTSQTAPGEPLTTGAARRIRDFVDRIANSSPARLAVIVFVIVDLGFALLLWLPVSAQHGQVTHFVDAVFTATSAVTVTGLTTVSTAAQWSLFGQVVILVAIQVGGLGTLTLTSILALAIGRKLGLKSKLITQEALNIGRLGEVGSLLQIIVITSISIEAALAVVLSVGFLAEGEPLGTALWHGVFYAISSFNNAGFTPHSDGLVPYDHAGATAWLILLPVCIGVILGSLGFPVVLVLRQVGFHFNRWNLNAKLTVVTTGILLLLAWILFLAVEWGNPQTLGTKSVPERIFQGFFASVMMRSGGFNLVDMPDTSQVTLLLTDAMMFAGGGSASTAGGIKVTTLAVVFLAILAEARGDQSVIAFFRTIPDSVLRIAISVIMMGASMVLVGSAVMVAVTHLPLDHVLFEVISAYATCGLSTGVSAASPDAGKYALSLIMLVGRIGTNTVATALALRSRRRLYSYPEERPIIG</sequence>
<dbReference type="OrthoDB" id="9810952at2"/>
<evidence type="ECO:0000256" key="2">
    <source>
        <dbReference type="ARBA" id="ARBA00022448"/>
    </source>
</evidence>
<keyword evidence="7 9" id="KW-0472">Membrane</keyword>
<accession>A0A495AAD2</accession>
<keyword evidence="5 9" id="KW-1133">Transmembrane helix</keyword>
<evidence type="ECO:0000256" key="4">
    <source>
        <dbReference type="ARBA" id="ARBA00022692"/>
    </source>
</evidence>
<feature type="transmembrane region" description="Helical" evidence="9">
    <location>
        <begin position="341"/>
        <end position="363"/>
    </location>
</feature>
<dbReference type="AlphaFoldDB" id="A0A495AAD2"/>
<feature type="transmembrane region" description="Helical" evidence="9">
    <location>
        <begin position="108"/>
        <end position="132"/>
    </location>
</feature>
<evidence type="ECO:0000256" key="1">
    <source>
        <dbReference type="ARBA" id="ARBA00004651"/>
    </source>
</evidence>
<dbReference type="GO" id="GO:0008324">
    <property type="term" value="F:monoatomic cation transmembrane transporter activity"/>
    <property type="evidence" value="ECO:0007669"/>
    <property type="project" value="InterPro"/>
</dbReference>
<feature type="transmembrane region" description="Helical" evidence="9">
    <location>
        <begin position="443"/>
        <end position="465"/>
    </location>
</feature>
<feature type="transmembrane region" description="Helical" evidence="9">
    <location>
        <begin position="77"/>
        <end position="102"/>
    </location>
</feature>
<comment type="subcellular location">
    <subcellularLocation>
        <location evidence="1">Cell membrane</location>
        <topology evidence="1">Multi-pass membrane protein</topology>
    </subcellularLocation>
</comment>
<dbReference type="InterPro" id="IPR003445">
    <property type="entry name" value="Cat_transpt"/>
</dbReference>
<dbReference type="Pfam" id="PF02386">
    <property type="entry name" value="TrkH"/>
    <property type="match status" value="1"/>
</dbReference>
<proteinExistence type="predicted"/>
<evidence type="ECO:0000256" key="6">
    <source>
        <dbReference type="ARBA" id="ARBA00023065"/>
    </source>
</evidence>
<evidence type="ECO:0000256" key="5">
    <source>
        <dbReference type="ARBA" id="ARBA00022989"/>
    </source>
</evidence>
<evidence type="ECO:0000256" key="8">
    <source>
        <dbReference type="SAM" id="MobiDB-lite"/>
    </source>
</evidence>
<feature type="transmembrane region" description="Helical" evidence="9">
    <location>
        <begin position="159"/>
        <end position="184"/>
    </location>
</feature>
<keyword evidence="6" id="KW-0406">Ion transport</keyword>
<reference evidence="10 11" key="1">
    <citation type="submission" date="2018-10" db="EMBL/GenBank/DDBJ databases">
        <title>Kocuria tytouropygialis sp. nov., isolated from the uropygial gland of an American barn owl (Tyto furcata).</title>
        <authorList>
            <person name="Braun M.S."/>
            <person name="Wang E."/>
            <person name="Zimmermann S."/>
            <person name="Wagner H."/>
            <person name="Wink M."/>
        </authorList>
    </citation>
    <scope>NUCLEOTIDE SEQUENCE [LARGE SCALE GENOMIC DNA]</scope>
    <source>
        <strain evidence="10 11">442</strain>
    </source>
</reference>
<protein>
    <submittedName>
        <fullName evidence="10">TrkH family potassium uptake protein</fullName>
    </submittedName>
</protein>
<keyword evidence="2" id="KW-0813">Transport</keyword>
<evidence type="ECO:0000313" key="10">
    <source>
        <dbReference type="EMBL" id="RKQ37041.1"/>
    </source>
</evidence>
<organism evidence="10 11">
    <name type="scientific">Kocuria tytonis</name>
    <dbReference type="NCBI Taxonomy" id="2054280"/>
    <lineage>
        <taxon>Bacteria</taxon>
        <taxon>Bacillati</taxon>
        <taxon>Actinomycetota</taxon>
        <taxon>Actinomycetes</taxon>
        <taxon>Micrococcales</taxon>
        <taxon>Micrococcaceae</taxon>
        <taxon>Kocuria</taxon>
    </lineage>
</organism>
<dbReference type="PANTHER" id="PTHR32024">
    <property type="entry name" value="TRK SYSTEM POTASSIUM UPTAKE PROTEIN TRKG-RELATED"/>
    <property type="match status" value="1"/>
</dbReference>
<comment type="caution">
    <text evidence="10">The sequence shown here is derived from an EMBL/GenBank/DDBJ whole genome shotgun (WGS) entry which is preliminary data.</text>
</comment>
<dbReference type="PANTHER" id="PTHR32024:SF1">
    <property type="entry name" value="KTR SYSTEM POTASSIUM UPTAKE PROTEIN B"/>
    <property type="match status" value="1"/>
</dbReference>
<feature type="transmembrane region" description="Helical" evidence="9">
    <location>
        <begin position="262"/>
        <end position="282"/>
    </location>
</feature>
<keyword evidence="3" id="KW-1003">Cell membrane</keyword>
<evidence type="ECO:0000256" key="7">
    <source>
        <dbReference type="ARBA" id="ARBA00023136"/>
    </source>
</evidence>